<dbReference type="EMBL" id="JAGPNK010000003">
    <property type="protein sequence ID" value="KAH7324284.1"/>
    <property type="molecule type" value="Genomic_DNA"/>
</dbReference>
<name>A0A8K0SYJ5_9HYPO</name>
<dbReference type="PANTHER" id="PTHR36681">
    <property type="entry name" value="NUCLEAR GTPASE, GERMINAL CENTER-ASSOCIATED, TANDEM DUPLICATE 3"/>
    <property type="match status" value="1"/>
</dbReference>
<protein>
    <recommendedName>
        <fullName evidence="6">G domain-containing protein</fullName>
    </recommendedName>
</protein>
<dbReference type="Gene3D" id="3.40.50.300">
    <property type="entry name" value="P-loop containing nucleotide triphosphate hydrolases"/>
    <property type="match status" value="1"/>
</dbReference>
<evidence type="ECO:0000313" key="5">
    <source>
        <dbReference type="Proteomes" id="UP000813444"/>
    </source>
</evidence>
<sequence>MARAINDVSKDIQAHNRSLLTPEPADKVAMGSPSPRNRRRTRSNSPLPELTHDVREEKPPNDRFHDANFQRAFAEAKGVMATITSTLGSGRLHDELDSTMARLHERANQLATFECSPTRTVGFVGDSGVGKSSLLNSLLDMKGLARTSNSGSACTCVVTEYHYRDSTDFTVEVNYFTAAELLEQVQDLLQFYETYHLHNDRFTSAEQEDREVCKEKAAVASDTFSSMFGSHFNHERMLQHLRDGQAKEVVRGLIDKCRPGRENPCQVRKDLKACSDLIAQLTSETSGQSSKNRPAAWPYIRNIKVYTNAHILSKGLILVDLPGLRDVNSARRHITERYLIKCDEVFAICNEGRAITDVGVVSVLDLAKKAQLSDVGIICTRSDDIQPEEARRDWQGDKAIQVQAKIESIRATKETIRCLKEEQENILDYDDRTVEENELLVNIGREMVTAELTQCLVTTRNDIVKRELMEKYRTQVTKGQLHVHCVSNKMYWEHREKPKGKAMPYLNLCGILAIREHCMALVSESRYSAALNYMKNDISSFLSDAALWVRSGSGSMTAERKTKIRDALDAVERRLKRALTGNSSRVSNAARMAKSEFKDTISTSSYTRFNSWSKNAQNANMEWRSVSQFLSNSNHPYYAAFCRNRGNHYTAKIGSRDWNSEIIQLMVEDAEPLWSQLCSTLASEQEDLVGHILELIESEVDFLETELGDEEDVVEVLGQALLYRQRLIEADVEGALEAFMKDLNSLRIDAFSSIPTSFIGVEMEDAYRKAGAEYGDGSDQRRKHAISSAVNRNELFKDLHQALKKGFISRADSFQQTLSDVAQAHLESVRLTLNMVRDENVILESEKDPQFRDRVEAGVRAAKVEIAGILTSVSA</sequence>
<evidence type="ECO:0000256" key="1">
    <source>
        <dbReference type="SAM" id="MobiDB-lite"/>
    </source>
</evidence>
<dbReference type="AlphaFoldDB" id="A0A8K0SYJ5"/>
<proteinExistence type="predicted"/>
<dbReference type="OrthoDB" id="3598281at2759"/>
<feature type="compositionally biased region" description="Basic and acidic residues" evidence="1">
    <location>
        <begin position="50"/>
        <end position="62"/>
    </location>
</feature>
<comment type="caution">
    <text evidence="4">The sequence shown here is derived from an EMBL/GenBank/DDBJ whole genome shotgun (WGS) entry which is preliminary data.</text>
</comment>
<dbReference type="PANTHER" id="PTHR36681:SF3">
    <property type="entry name" value="NUCLEAR GTPASE, GERMINAL CENTER-ASSOCIATED, TANDEM DUPLICATE 3"/>
    <property type="match status" value="1"/>
</dbReference>
<dbReference type="Pfam" id="PF00350">
    <property type="entry name" value="Dynamin_N"/>
    <property type="match status" value="1"/>
</dbReference>
<dbReference type="InterPro" id="IPR027417">
    <property type="entry name" value="P-loop_NTPase"/>
</dbReference>
<keyword evidence="5" id="KW-1185">Reference proteome</keyword>
<feature type="domain" description="DUF7605" evidence="3">
    <location>
        <begin position="608"/>
        <end position="796"/>
    </location>
</feature>
<evidence type="ECO:0000259" key="3">
    <source>
        <dbReference type="Pfam" id="PF24564"/>
    </source>
</evidence>
<evidence type="ECO:0000313" key="4">
    <source>
        <dbReference type="EMBL" id="KAH7324284.1"/>
    </source>
</evidence>
<dbReference type="SUPFAM" id="SSF52540">
    <property type="entry name" value="P-loop containing nucleoside triphosphate hydrolases"/>
    <property type="match status" value="1"/>
</dbReference>
<dbReference type="InterPro" id="IPR045063">
    <property type="entry name" value="Dynamin_N"/>
</dbReference>
<gene>
    <name evidence="4" type="ORF">B0I35DRAFT_348511</name>
</gene>
<evidence type="ECO:0008006" key="6">
    <source>
        <dbReference type="Google" id="ProtNLM"/>
    </source>
</evidence>
<feature type="domain" description="Dynamin N-terminal" evidence="2">
    <location>
        <begin position="121"/>
        <end position="358"/>
    </location>
</feature>
<dbReference type="Pfam" id="PF24564">
    <property type="entry name" value="DUF7605"/>
    <property type="match status" value="1"/>
</dbReference>
<dbReference type="InterPro" id="IPR056024">
    <property type="entry name" value="DUF7605"/>
</dbReference>
<accession>A0A8K0SYJ5</accession>
<evidence type="ECO:0000259" key="2">
    <source>
        <dbReference type="Pfam" id="PF00350"/>
    </source>
</evidence>
<feature type="region of interest" description="Disordered" evidence="1">
    <location>
        <begin position="1"/>
        <end position="62"/>
    </location>
</feature>
<reference evidence="4" key="1">
    <citation type="journal article" date="2021" name="Nat. Commun.">
        <title>Genetic determinants of endophytism in the Arabidopsis root mycobiome.</title>
        <authorList>
            <person name="Mesny F."/>
            <person name="Miyauchi S."/>
            <person name="Thiergart T."/>
            <person name="Pickel B."/>
            <person name="Atanasova L."/>
            <person name="Karlsson M."/>
            <person name="Huettel B."/>
            <person name="Barry K.W."/>
            <person name="Haridas S."/>
            <person name="Chen C."/>
            <person name="Bauer D."/>
            <person name="Andreopoulos W."/>
            <person name="Pangilinan J."/>
            <person name="LaButti K."/>
            <person name="Riley R."/>
            <person name="Lipzen A."/>
            <person name="Clum A."/>
            <person name="Drula E."/>
            <person name="Henrissat B."/>
            <person name="Kohler A."/>
            <person name="Grigoriev I.V."/>
            <person name="Martin F.M."/>
            <person name="Hacquard S."/>
        </authorList>
    </citation>
    <scope>NUCLEOTIDE SEQUENCE</scope>
    <source>
        <strain evidence="4">MPI-CAGE-CH-0235</strain>
    </source>
</reference>
<organism evidence="4 5">
    <name type="scientific">Stachybotrys elegans</name>
    <dbReference type="NCBI Taxonomy" id="80388"/>
    <lineage>
        <taxon>Eukaryota</taxon>
        <taxon>Fungi</taxon>
        <taxon>Dikarya</taxon>
        <taxon>Ascomycota</taxon>
        <taxon>Pezizomycotina</taxon>
        <taxon>Sordariomycetes</taxon>
        <taxon>Hypocreomycetidae</taxon>
        <taxon>Hypocreales</taxon>
        <taxon>Stachybotryaceae</taxon>
        <taxon>Stachybotrys</taxon>
    </lineage>
</organism>
<dbReference type="Proteomes" id="UP000813444">
    <property type="component" value="Unassembled WGS sequence"/>
</dbReference>